<dbReference type="CDD" id="cd16936">
    <property type="entry name" value="HATPase_RsbW-like"/>
    <property type="match status" value="1"/>
</dbReference>
<dbReference type="InterPro" id="IPR003594">
    <property type="entry name" value="HATPase_dom"/>
</dbReference>
<keyword evidence="3" id="KW-0808">Transferase</keyword>
<dbReference type="Proteomes" id="UP001274321">
    <property type="component" value="Unassembled WGS sequence"/>
</dbReference>
<keyword evidence="3" id="KW-0547">Nucleotide-binding</keyword>
<dbReference type="GO" id="GO:0005524">
    <property type="term" value="F:ATP binding"/>
    <property type="evidence" value="ECO:0007669"/>
    <property type="project" value="UniProtKB-KW"/>
</dbReference>
<accession>A0ABU4RN01</accession>
<comment type="caution">
    <text evidence="3">The sequence shown here is derived from an EMBL/GenBank/DDBJ whole genome shotgun (WGS) entry which is preliminary data.</text>
</comment>
<keyword evidence="1" id="KW-0723">Serine/threonine-protein kinase</keyword>
<keyword evidence="4" id="KW-1185">Reference proteome</keyword>
<protein>
    <submittedName>
        <fullName evidence="3">ATP-binding protein</fullName>
        <ecNumber evidence="3">2.7.13.3</ecNumber>
    </submittedName>
</protein>
<sequence length="142" mass="15616">MVPTFSLRVPAEASHLNTVIEKVAAFLKAEDVAERHSHRICLSLDEVLSNIIEHGAPQSLKRRDGFMEVVVAVHEDRIVTTVVDDGTSFNPLLMRDPDVSSGLDDRDIGGLGIHLIRKLSSAVRYERADGVNRLTFENAIGS</sequence>
<organism evidence="3 4">
    <name type="scientific">Terrihabitans rhizophilus</name>
    <dbReference type="NCBI Taxonomy" id="3092662"/>
    <lineage>
        <taxon>Bacteria</taxon>
        <taxon>Pseudomonadati</taxon>
        <taxon>Pseudomonadota</taxon>
        <taxon>Alphaproteobacteria</taxon>
        <taxon>Hyphomicrobiales</taxon>
        <taxon>Terrihabitans</taxon>
    </lineage>
</organism>
<dbReference type="SUPFAM" id="SSF55874">
    <property type="entry name" value="ATPase domain of HSP90 chaperone/DNA topoisomerase II/histidine kinase"/>
    <property type="match status" value="1"/>
</dbReference>
<dbReference type="Gene3D" id="3.30.565.10">
    <property type="entry name" value="Histidine kinase-like ATPase, C-terminal domain"/>
    <property type="match status" value="1"/>
</dbReference>
<dbReference type="PANTHER" id="PTHR35526:SF3">
    <property type="entry name" value="ANTI-SIGMA-F FACTOR RSBW"/>
    <property type="match status" value="1"/>
</dbReference>
<dbReference type="EMBL" id="JAXAFJ010000004">
    <property type="protein sequence ID" value="MDX6806217.1"/>
    <property type="molecule type" value="Genomic_DNA"/>
</dbReference>
<dbReference type="EC" id="2.7.13.3" evidence="3"/>
<dbReference type="Pfam" id="PF13581">
    <property type="entry name" value="HATPase_c_2"/>
    <property type="match status" value="1"/>
</dbReference>
<proteinExistence type="predicted"/>
<dbReference type="RefSeq" id="WP_319844334.1">
    <property type="nucleotide sequence ID" value="NZ_JAXAFJ010000004.1"/>
</dbReference>
<evidence type="ECO:0000313" key="3">
    <source>
        <dbReference type="EMBL" id="MDX6806217.1"/>
    </source>
</evidence>
<feature type="domain" description="Histidine kinase/HSP90-like ATPase" evidence="2">
    <location>
        <begin position="9"/>
        <end position="136"/>
    </location>
</feature>
<gene>
    <name evidence="3" type="ORF">SCD90_09080</name>
</gene>
<name>A0ABU4RN01_9HYPH</name>
<dbReference type="PANTHER" id="PTHR35526">
    <property type="entry name" value="ANTI-SIGMA-F FACTOR RSBW-RELATED"/>
    <property type="match status" value="1"/>
</dbReference>
<dbReference type="GO" id="GO:0004673">
    <property type="term" value="F:protein histidine kinase activity"/>
    <property type="evidence" value="ECO:0007669"/>
    <property type="project" value="UniProtKB-EC"/>
</dbReference>
<evidence type="ECO:0000259" key="2">
    <source>
        <dbReference type="Pfam" id="PF13581"/>
    </source>
</evidence>
<keyword evidence="1" id="KW-0418">Kinase</keyword>
<reference evidence="3 4" key="1">
    <citation type="submission" date="2023-11" db="EMBL/GenBank/DDBJ databases">
        <authorList>
            <person name="Bao R."/>
        </authorList>
    </citation>
    <scope>NUCLEOTIDE SEQUENCE [LARGE SCALE GENOMIC DNA]</scope>
    <source>
        <strain evidence="3 4">PJ23</strain>
    </source>
</reference>
<evidence type="ECO:0000313" key="4">
    <source>
        <dbReference type="Proteomes" id="UP001274321"/>
    </source>
</evidence>
<evidence type="ECO:0000256" key="1">
    <source>
        <dbReference type="ARBA" id="ARBA00022527"/>
    </source>
</evidence>
<dbReference type="InterPro" id="IPR050267">
    <property type="entry name" value="Anti-sigma-factor_SerPK"/>
</dbReference>
<keyword evidence="3" id="KW-0067">ATP-binding</keyword>
<dbReference type="InterPro" id="IPR036890">
    <property type="entry name" value="HATPase_C_sf"/>
</dbReference>